<proteinExistence type="predicted"/>
<organism evidence="1 2">
    <name type="scientific">Armillaria borealis</name>
    <dbReference type="NCBI Taxonomy" id="47425"/>
    <lineage>
        <taxon>Eukaryota</taxon>
        <taxon>Fungi</taxon>
        <taxon>Dikarya</taxon>
        <taxon>Basidiomycota</taxon>
        <taxon>Agaricomycotina</taxon>
        <taxon>Agaricomycetes</taxon>
        <taxon>Agaricomycetidae</taxon>
        <taxon>Agaricales</taxon>
        <taxon>Marasmiineae</taxon>
        <taxon>Physalacriaceae</taxon>
        <taxon>Armillaria</taxon>
    </lineage>
</organism>
<gene>
    <name evidence="1" type="ORF">EV421DRAFT_629030</name>
</gene>
<comment type="caution">
    <text evidence="1">The sequence shown here is derived from an EMBL/GenBank/DDBJ whole genome shotgun (WGS) entry which is preliminary data.</text>
</comment>
<dbReference type="AlphaFoldDB" id="A0AA39JFR8"/>
<protein>
    <submittedName>
        <fullName evidence="1">Uncharacterized protein</fullName>
    </submittedName>
</protein>
<dbReference type="EMBL" id="JAUEPT010000029">
    <property type="protein sequence ID" value="KAK0441584.1"/>
    <property type="molecule type" value="Genomic_DNA"/>
</dbReference>
<evidence type="ECO:0000313" key="1">
    <source>
        <dbReference type="EMBL" id="KAK0441584.1"/>
    </source>
</evidence>
<dbReference type="Proteomes" id="UP001175226">
    <property type="component" value="Unassembled WGS sequence"/>
</dbReference>
<name>A0AA39JFR8_9AGAR</name>
<evidence type="ECO:0000313" key="2">
    <source>
        <dbReference type="Proteomes" id="UP001175226"/>
    </source>
</evidence>
<accession>A0AA39JFR8</accession>
<sequence>MFIQQLATCFVHGFCACTYCYPSVVAFPFSGYRILLQLRFVGSGARLFGIPRIAFFDAPGHRVGGYDFDTLLMAIQYFPMRMCVLAAPHSKGYRPPYGLWRTKRAISLTLMFEIEDSASKSMFPAPRALTRSILVLVLARPLKHVSSGLLRSICFAFMRRIKLSNAV</sequence>
<keyword evidence="2" id="KW-1185">Reference proteome</keyword>
<reference evidence="1" key="1">
    <citation type="submission" date="2023-06" db="EMBL/GenBank/DDBJ databases">
        <authorList>
            <consortium name="Lawrence Berkeley National Laboratory"/>
            <person name="Ahrendt S."/>
            <person name="Sahu N."/>
            <person name="Indic B."/>
            <person name="Wong-Bajracharya J."/>
            <person name="Merenyi Z."/>
            <person name="Ke H.-M."/>
            <person name="Monk M."/>
            <person name="Kocsube S."/>
            <person name="Drula E."/>
            <person name="Lipzen A."/>
            <person name="Balint B."/>
            <person name="Henrissat B."/>
            <person name="Andreopoulos B."/>
            <person name="Martin F.M."/>
            <person name="Harder C.B."/>
            <person name="Rigling D."/>
            <person name="Ford K.L."/>
            <person name="Foster G.D."/>
            <person name="Pangilinan J."/>
            <person name="Papanicolaou A."/>
            <person name="Barry K."/>
            <person name="LaButti K."/>
            <person name="Viragh M."/>
            <person name="Koriabine M."/>
            <person name="Yan M."/>
            <person name="Riley R."/>
            <person name="Champramary S."/>
            <person name="Plett K.L."/>
            <person name="Tsai I.J."/>
            <person name="Slot J."/>
            <person name="Sipos G."/>
            <person name="Plett J."/>
            <person name="Nagy L.G."/>
            <person name="Grigoriev I.V."/>
        </authorList>
    </citation>
    <scope>NUCLEOTIDE SEQUENCE</scope>
    <source>
        <strain evidence="1">FPL87.14</strain>
    </source>
</reference>